<proteinExistence type="predicted"/>
<organism evidence="7 8">
    <name type="scientific">Acaryochloris marina (strain MBIC 11017)</name>
    <dbReference type="NCBI Taxonomy" id="329726"/>
    <lineage>
        <taxon>Bacteria</taxon>
        <taxon>Bacillati</taxon>
        <taxon>Cyanobacteriota</taxon>
        <taxon>Cyanophyceae</taxon>
        <taxon>Acaryochloridales</taxon>
        <taxon>Acaryochloridaceae</taxon>
        <taxon>Acaryochloris</taxon>
    </lineage>
</organism>
<feature type="transmembrane region" description="Helical" evidence="6">
    <location>
        <begin position="56"/>
        <end position="77"/>
    </location>
</feature>
<evidence type="ECO:0008006" key="9">
    <source>
        <dbReference type="Google" id="ProtNLM"/>
    </source>
</evidence>
<keyword evidence="4 6" id="KW-1133">Transmembrane helix</keyword>
<dbReference type="AlphaFoldDB" id="B0CFZ1"/>
<dbReference type="Proteomes" id="UP000000268">
    <property type="component" value="Chromosome"/>
</dbReference>
<dbReference type="PANTHER" id="PTHR33931">
    <property type="entry name" value="HOLIN-LIKE PROTEIN CIDA-RELATED"/>
    <property type="match status" value="1"/>
</dbReference>
<gene>
    <name evidence="7" type="ordered locus">AM1_4461</name>
</gene>
<evidence type="ECO:0000256" key="4">
    <source>
        <dbReference type="ARBA" id="ARBA00022989"/>
    </source>
</evidence>
<dbReference type="PANTHER" id="PTHR33931:SF2">
    <property type="entry name" value="HOLIN-LIKE PROTEIN CIDA"/>
    <property type="match status" value="1"/>
</dbReference>
<protein>
    <recommendedName>
        <fullName evidence="9">LrgA family protein</fullName>
    </recommendedName>
</protein>
<evidence type="ECO:0000313" key="8">
    <source>
        <dbReference type="Proteomes" id="UP000000268"/>
    </source>
</evidence>
<dbReference type="RefSeq" id="WP_012164754.1">
    <property type="nucleotide sequence ID" value="NC_009925.1"/>
</dbReference>
<evidence type="ECO:0000256" key="6">
    <source>
        <dbReference type="SAM" id="Phobius"/>
    </source>
</evidence>
<reference evidence="7 8" key="1">
    <citation type="journal article" date="2008" name="Proc. Natl. Acad. Sci. U.S.A.">
        <title>Niche adaptation and genome expansion in the chlorophyll d-producing cyanobacterium Acaryochloris marina.</title>
        <authorList>
            <person name="Swingley W.D."/>
            <person name="Chen M."/>
            <person name="Cheung P.C."/>
            <person name="Conrad A.L."/>
            <person name="Dejesa L.C."/>
            <person name="Hao J."/>
            <person name="Honchak B.M."/>
            <person name="Karbach L.E."/>
            <person name="Kurdoglu A."/>
            <person name="Lahiri S."/>
            <person name="Mastrian S.D."/>
            <person name="Miyashita H."/>
            <person name="Page L."/>
            <person name="Ramakrishna P."/>
            <person name="Satoh S."/>
            <person name="Sattley W.M."/>
            <person name="Shimada Y."/>
            <person name="Taylor H.L."/>
            <person name="Tomo T."/>
            <person name="Tsuchiya T."/>
            <person name="Wang Z.T."/>
            <person name="Raymond J."/>
            <person name="Mimuro M."/>
            <person name="Blankenship R.E."/>
            <person name="Touchman J.W."/>
        </authorList>
    </citation>
    <scope>NUCLEOTIDE SEQUENCE [LARGE SCALE GENOMIC DNA]</scope>
    <source>
        <strain evidence="8">MBIC 11017</strain>
    </source>
</reference>
<sequence>MITGFLVLLLYELLGEVLVLLLNLPTPGPVVGMFLLLLTLMMLGKIPEDVEKAATTLLSHLSLLFVPAGVGVMVHFQRIRSEGWAILVALLVSTVVTLMVSAWTMQVASKVLTLRRRSDA</sequence>
<comment type="subcellular location">
    <subcellularLocation>
        <location evidence="1">Cell membrane</location>
        <topology evidence="1">Multi-pass membrane protein</topology>
    </subcellularLocation>
</comment>
<name>B0CFZ1_ACAM1</name>
<evidence type="ECO:0000313" key="7">
    <source>
        <dbReference type="EMBL" id="ABW29438.1"/>
    </source>
</evidence>
<dbReference type="Pfam" id="PF03788">
    <property type="entry name" value="LrgA"/>
    <property type="match status" value="1"/>
</dbReference>
<dbReference type="EMBL" id="CP000828">
    <property type="protein sequence ID" value="ABW29438.1"/>
    <property type="molecule type" value="Genomic_DNA"/>
</dbReference>
<accession>B0CFZ1</accession>
<dbReference type="STRING" id="329726.AM1_4461"/>
<dbReference type="GO" id="GO:0005886">
    <property type="term" value="C:plasma membrane"/>
    <property type="evidence" value="ECO:0007669"/>
    <property type="project" value="UniProtKB-SubCell"/>
</dbReference>
<evidence type="ECO:0000256" key="5">
    <source>
        <dbReference type="ARBA" id="ARBA00023136"/>
    </source>
</evidence>
<keyword evidence="2" id="KW-1003">Cell membrane</keyword>
<dbReference type="KEGG" id="amr:AM1_4461"/>
<feature type="transmembrane region" description="Helical" evidence="6">
    <location>
        <begin position="25"/>
        <end position="44"/>
    </location>
</feature>
<keyword evidence="5 6" id="KW-0472">Membrane</keyword>
<feature type="transmembrane region" description="Helical" evidence="6">
    <location>
        <begin position="83"/>
        <end position="108"/>
    </location>
</feature>
<dbReference type="eggNOG" id="COG1380">
    <property type="taxonomic scope" value="Bacteria"/>
</dbReference>
<evidence type="ECO:0000256" key="2">
    <source>
        <dbReference type="ARBA" id="ARBA00022475"/>
    </source>
</evidence>
<dbReference type="HOGENOM" id="CLU_113736_4_3_3"/>
<keyword evidence="8" id="KW-1185">Reference proteome</keyword>
<keyword evidence="3 6" id="KW-0812">Transmembrane</keyword>
<evidence type="ECO:0000256" key="1">
    <source>
        <dbReference type="ARBA" id="ARBA00004651"/>
    </source>
</evidence>
<evidence type="ECO:0000256" key="3">
    <source>
        <dbReference type="ARBA" id="ARBA00022692"/>
    </source>
</evidence>
<dbReference type="InterPro" id="IPR005538">
    <property type="entry name" value="LrgA/CidA"/>
</dbReference>